<gene>
    <name evidence="2" type="ORF">FGO68_gene10672</name>
</gene>
<accession>A0A8J8SVZ4</accession>
<evidence type="ECO:0000313" key="2">
    <source>
        <dbReference type="EMBL" id="TNV72336.1"/>
    </source>
</evidence>
<evidence type="ECO:0000256" key="1">
    <source>
        <dbReference type="SAM" id="MobiDB-lite"/>
    </source>
</evidence>
<feature type="compositionally biased region" description="Polar residues" evidence="1">
    <location>
        <begin position="52"/>
        <end position="63"/>
    </location>
</feature>
<organism evidence="2 3">
    <name type="scientific">Halteria grandinella</name>
    <dbReference type="NCBI Taxonomy" id="5974"/>
    <lineage>
        <taxon>Eukaryota</taxon>
        <taxon>Sar</taxon>
        <taxon>Alveolata</taxon>
        <taxon>Ciliophora</taxon>
        <taxon>Intramacronucleata</taxon>
        <taxon>Spirotrichea</taxon>
        <taxon>Stichotrichia</taxon>
        <taxon>Sporadotrichida</taxon>
        <taxon>Halteriidae</taxon>
        <taxon>Halteria</taxon>
    </lineage>
</organism>
<feature type="region of interest" description="Disordered" evidence="1">
    <location>
        <begin position="52"/>
        <end position="78"/>
    </location>
</feature>
<evidence type="ECO:0000313" key="3">
    <source>
        <dbReference type="Proteomes" id="UP000785679"/>
    </source>
</evidence>
<dbReference type="Proteomes" id="UP000785679">
    <property type="component" value="Unassembled WGS sequence"/>
</dbReference>
<reference evidence="2" key="1">
    <citation type="submission" date="2019-06" db="EMBL/GenBank/DDBJ databases">
        <authorList>
            <person name="Zheng W."/>
        </authorList>
    </citation>
    <scope>NUCLEOTIDE SEQUENCE</scope>
    <source>
        <strain evidence="2">QDHG01</strain>
    </source>
</reference>
<keyword evidence="3" id="KW-1185">Reference proteome</keyword>
<proteinExistence type="predicted"/>
<sequence length="78" mass="8648">MEQQVVLAQIQQMSLRTNMQSQVIQTKAITSRQFRQPPSTVIPYSAIPIQRTCSPTPDLQKVSQPDLPALNPSSPSKS</sequence>
<name>A0A8J8SVZ4_HALGN</name>
<comment type="caution">
    <text evidence="2">The sequence shown here is derived from an EMBL/GenBank/DDBJ whole genome shotgun (WGS) entry which is preliminary data.</text>
</comment>
<dbReference type="AlphaFoldDB" id="A0A8J8SVZ4"/>
<dbReference type="EMBL" id="RRYP01022804">
    <property type="protein sequence ID" value="TNV72336.1"/>
    <property type="molecule type" value="Genomic_DNA"/>
</dbReference>
<protein>
    <submittedName>
        <fullName evidence="2">Uncharacterized protein</fullName>
    </submittedName>
</protein>